<evidence type="ECO:0000256" key="7">
    <source>
        <dbReference type="HAMAP-Rule" id="MF_01376"/>
    </source>
</evidence>
<evidence type="ECO:0000313" key="10">
    <source>
        <dbReference type="Proteomes" id="UP001597493"/>
    </source>
</evidence>
<dbReference type="RefSeq" id="WP_379273709.1">
    <property type="nucleotide sequence ID" value="NZ_JBHUGT010000024.1"/>
</dbReference>
<dbReference type="NCBIfam" id="TIGR02326">
    <property type="entry name" value="transamin_PhnW"/>
    <property type="match status" value="1"/>
</dbReference>
<reference evidence="10" key="1">
    <citation type="journal article" date="2019" name="Int. J. Syst. Evol. Microbiol.">
        <title>The Global Catalogue of Microorganisms (GCM) 10K type strain sequencing project: providing services to taxonomists for standard genome sequencing and annotation.</title>
        <authorList>
            <consortium name="The Broad Institute Genomics Platform"/>
            <consortium name="The Broad Institute Genome Sequencing Center for Infectious Disease"/>
            <person name="Wu L."/>
            <person name="Ma J."/>
        </authorList>
    </citation>
    <scope>NUCLEOTIDE SEQUENCE [LARGE SCALE GENOMIC DNA]</scope>
    <source>
        <strain evidence="10">TISTR 1827</strain>
    </source>
</reference>
<evidence type="ECO:0000256" key="5">
    <source>
        <dbReference type="ARBA" id="ARBA00023317"/>
    </source>
</evidence>
<sequence length="373" mass="40914">MASANNPYLLLTPGPLTTTRSVKEAMLKDWCTWDEEYNLLVTSIRDRLTALASAIRPNDFTAVLMQGSGSFSIEAALGTALPREGGKLAVAVNGAYGERMALMAEVLGIQATVVRFDEREAVNPHLFEQALMADPDITHAAVVHCETTTGILNPLPELAEVVKRQGKVFIVDAMSSFGGIPLDMAELGIDFLISSSNKCIQGVPGFGFVIARKDAIAACRGNARSLSLDLYDQWDTMERQNGKWRYTSPTHAVRAFDQALKELEAEGGIAARHARYSRNQRTLTAGMEEAGFPALLPKEWQSPIITSFRYPNSAFSFPLFYKSLKEAGFVLYPGKLTSEPTFRIGSIGDVYEDDMLRLVDIIQSGGMARYNVQ</sequence>
<dbReference type="HAMAP" id="MF_01376">
    <property type="entry name" value="PhnW_aminotrans_5"/>
    <property type="match status" value="1"/>
</dbReference>
<dbReference type="NCBIfam" id="TIGR03301">
    <property type="entry name" value="PhnW-AepZ"/>
    <property type="match status" value="1"/>
</dbReference>
<feature type="modified residue" description="N6-(pyridoxal phosphate)lysine" evidence="7">
    <location>
        <position position="198"/>
    </location>
</feature>
<dbReference type="EC" id="2.6.1.37" evidence="7"/>
<dbReference type="Gene3D" id="3.90.1150.10">
    <property type="entry name" value="Aspartate Aminotransferase, domain 1"/>
    <property type="match status" value="1"/>
</dbReference>
<feature type="domain" description="Aminotransferase class V" evidence="8">
    <location>
        <begin position="63"/>
        <end position="343"/>
    </location>
</feature>
<evidence type="ECO:0000259" key="8">
    <source>
        <dbReference type="Pfam" id="PF00266"/>
    </source>
</evidence>
<comment type="cofactor">
    <cofactor evidence="1 7">
        <name>pyridoxal 5'-phosphate</name>
        <dbReference type="ChEBI" id="CHEBI:597326"/>
    </cofactor>
</comment>
<dbReference type="InterPro" id="IPR015424">
    <property type="entry name" value="PyrdxlP-dep_Trfase"/>
</dbReference>
<dbReference type="InterPro" id="IPR015422">
    <property type="entry name" value="PyrdxlP-dep_Trfase_small"/>
</dbReference>
<dbReference type="InterPro" id="IPR024169">
    <property type="entry name" value="SP_NH2Trfase/AEP_transaminase"/>
</dbReference>
<dbReference type="Proteomes" id="UP001597493">
    <property type="component" value="Unassembled WGS sequence"/>
</dbReference>
<gene>
    <name evidence="7 9" type="primary">phnW</name>
    <name evidence="9" type="ORF">ACFSW5_13260</name>
</gene>
<dbReference type="Gene3D" id="3.40.640.10">
    <property type="entry name" value="Type I PLP-dependent aspartate aminotransferase-like (Major domain)"/>
    <property type="match status" value="1"/>
</dbReference>
<keyword evidence="5 7" id="KW-0670">Pyruvate</keyword>
<keyword evidence="4 7" id="KW-0663">Pyridoxal phosphate</keyword>
<comment type="subunit">
    <text evidence="7">Homodimer.</text>
</comment>
<dbReference type="InterPro" id="IPR012703">
    <property type="entry name" value="NH2EtPonate_pyrv_transaminase"/>
</dbReference>
<dbReference type="PIRSF" id="PIRSF000524">
    <property type="entry name" value="SPT"/>
    <property type="match status" value="1"/>
</dbReference>
<dbReference type="SUPFAM" id="SSF53383">
    <property type="entry name" value="PLP-dependent transferases"/>
    <property type="match status" value="1"/>
</dbReference>
<evidence type="ECO:0000256" key="4">
    <source>
        <dbReference type="ARBA" id="ARBA00022898"/>
    </source>
</evidence>
<comment type="similarity">
    <text evidence="7">Belongs to the class-V pyridoxal-phosphate-dependent aminotransferase family. PhnW subfamily.</text>
</comment>
<evidence type="ECO:0000256" key="1">
    <source>
        <dbReference type="ARBA" id="ARBA00001933"/>
    </source>
</evidence>
<dbReference type="InterPro" id="IPR015421">
    <property type="entry name" value="PyrdxlP-dep_Trfase_major"/>
</dbReference>
<evidence type="ECO:0000313" key="9">
    <source>
        <dbReference type="EMBL" id="MFD2661220.1"/>
    </source>
</evidence>
<dbReference type="InterPro" id="IPR000192">
    <property type="entry name" value="Aminotrans_V_dom"/>
</dbReference>
<dbReference type="Pfam" id="PF00266">
    <property type="entry name" value="Aminotran_5"/>
    <property type="match status" value="1"/>
</dbReference>
<proteinExistence type="inferred from homology"/>
<dbReference type="NCBIfam" id="NF010006">
    <property type="entry name" value="PRK13479.1"/>
    <property type="match status" value="1"/>
</dbReference>
<comment type="caution">
    <text evidence="9">The sequence shown here is derived from an EMBL/GenBank/DDBJ whole genome shotgun (WGS) entry which is preliminary data.</text>
</comment>
<name>A0ABW5QYW2_9BACL</name>
<accession>A0ABW5QYW2</accession>
<evidence type="ECO:0000256" key="6">
    <source>
        <dbReference type="ARBA" id="ARBA00049460"/>
    </source>
</evidence>
<keyword evidence="2 7" id="KW-0032">Aminotransferase</keyword>
<comment type="catalytic activity">
    <reaction evidence="6 7">
        <text>(2-aminoethyl)phosphonate + pyruvate = phosphonoacetaldehyde + L-alanine</text>
        <dbReference type="Rhea" id="RHEA:17021"/>
        <dbReference type="ChEBI" id="CHEBI:15361"/>
        <dbReference type="ChEBI" id="CHEBI:57418"/>
        <dbReference type="ChEBI" id="CHEBI:57972"/>
        <dbReference type="ChEBI" id="CHEBI:58383"/>
        <dbReference type="EC" id="2.6.1.37"/>
    </reaction>
</comment>
<evidence type="ECO:0000256" key="2">
    <source>
        <dbReference type="ARBA" id="ARBA00022576"/>
    </source>
</evidence>
<comment type="function">
    <text evidence="7">Involved in phosphonate degradation.</text>
</comment>
<protein>
    <recommendedName>
        <fullName evidence="7">2-aminoethylphosphonate--pyruvate transaminase</fullName>
        <ecNumber evidence="7">2.6.1.37</ecNumber>
    </recommendedName>
    <alternativeName>
        <fullName evidence="7">2-aminoethylphosphonate aminotransferase</fullName>
    </alternativeName>
    <alternativeName>
        <fullName evidence="7">AEP transaminase</fullName>
        <shortName evidence="7">AEPT</shortName>
    </alternativeName>
</protein>
<dbReference type="PANTHER" id="PTHR42778:SF1">
    <property type="entry name" value="2-AMINOETHYLPHOSPHONATE--PYRUVATE TRANSAMINASE"/>
    <property type="match status" value="1"/>
</dbReference>
<dbReference type="GO" id="GO:0047304">
    <property type="term" value="F:2-aminoethylphosphonate-pyruvate transaminase activity"/>
    <property type="evidence" value="ECO:0007669"/>
    <property type="project" value="UniProtKB-EC"/>
</dbReference>
<dbReference type="PANTHER" id="PTHR42778">
    <property type="entry name" value="2-AMINOETHYLPHOSPHONATE--PYRUVATE TRANSAMINASE"/>
    <property type="match status" value="1"/>
</dbReference>
<keyword evidence="3 7" id="KW-0808">Transferase</keyword>
<evidence type="ECO:0000256" key="3">
    <source>
        <dbReference type="ARBA" id="ARBA00022679"/>
    </source>
</evidence>
<organism evidence="9 10">
    <name type="scientific">Paenibacillus thailandensis</name>
    <dbReference type="NCBI Taxonomy" id="393250"/>
    <lineage>
        <taxon>Bacteria</taxon>
        <taxon>Bacillati</taxon>
        <taxon>Bacillota</taxon>
        <taxon>Bacilli</taxon>
        <taxon>Bacillales</taxon>
        <taxon>Paenibacillaceae</taxon>
        <taxon>Paenibacillus</taxon>
    </lineage>
</organism>
<dbReference type="EMBL" id="JBHUMY010000012">
    <property type="protein sequence ID" value="MFD2661220.1"/>
    <property type="molecule type" value="Genomic_DNA"/>
</dbReference>
<keyword evidence="10" id="KW-1185">Reference proteome</keyword>